<dbReference type="InterPro" id="IPR038765">
    <property type="entry name" value="Papain-like_cys_pep_sf"/>
</dbReference>
<accession>A0A553V110</accession>
<organism evidence="5 6">
    <name type="scientific">Deinococcus detaillensis</name>
    <dbReference type="NCBI Taxonomy" id="2592048"/>
    <lineage>
        <taxon>Bacteria</taxon>
        <taxon>Thermotogati</taxon>
        <taxon>Deinococcota</taxon>
        <taxon>Deinococci</taxon>
        <taxon>Deinococcales</taxon>
        <taxon>Deinococcaceae</taxon>
        <taxon>Deinococcus</taxon>
    </lineage>
</organism>
<comment type="caution">
    <text evidence="5">The sequence shown here is derived from an EMBL/GenBank/DDBJ whole genome shotgun (WGS) entry which is preliminary data.</text>
</comment>
<dbReference type="PROSITE" id="PS51257">
    <property type="entry name" value="PROKAR_LIPOPROTEIN"/>
    <property type="match status" value="1"/>
</dbReference>
<feature type="region of interest" description="Disordered" evidence="2">
    <location>
        <begin position="218"/>
        <end position="241"/>
    </location>
</feature>
<name>A0A553V110_9DEIO</name>
<dbReference type="InterPro" id="IPR000169">
    <property type="entry name" value="Pept_cys_AS"/>
</dbReference>
<dbReference type="Gene3D" id="3.90.70.10">
    <property type="entry name" value="Cysteine proteinases"/>
    <property type="match status" value="1"/>
</dbReference>
<feature type="chain" id="PRO_5021814822" evidence="3">
    <location>
        <begin position="21"/>
        <end position="859"/>
    </location>
</feature>
<evidence type="ECO:0000313" key="5">
    <source>
        <dbReference type="EMBL" id="TSA85881.1"/>
    </source>
</evidence>
<reference evidence="5 6" key="1">
    <citation type="submission" date="2019-07" db="EMBL/GenBank/DDBJ databases">
        <title>Deinococcus detaillus sp. nov., isolated from humus soil in Antarctica.</title>
        <authorList>
            <person name="Zhang K."/>
        </authorList>
    </citation>
    <scope>NUCLEOTIDE SEQUENCE [LARGE SCALE GENOMIC DNA]</scope>
    <source>
        <strain evidence="5 6">H1</strain>
    </source>
</reference>
<dbReference type="Pfam" id="PF00112">
    <property type="entry name" value="Peptidase_C1"/>
    <property type="match status" value="1"/>
</dbReference>
<dbReference type="GO" id="GO:0006508">
    <property type="term" value="P:proteolysis"/>
    <property type="evidence" value="ECO:0007669"/>
    <property type="project" value="InterPro"/>
</dbReference>
<evidence type="ECO:0000256" key="3">
    <source>
        <dbReference type="SAM" id="SignalP"/>
    </source>
</evidence>
<dbReference type="InterPro" id="IPR013128">
    <property type="entry name" value="Peptidase_C1A"/>
</dbReference>
<gene>
    <name evidence="5" type="ORF">FNU79_08850</name>
</gene>
<evidence type="ECO:0000313" key="6">
    <source>
        <dbReference type="Proteomes" id="UP000316092"/>
    </source>
</evidence>
<sequence>MKSELTKVLLVGTLLSMVLASCGGSGDSKPKPPPDASLFTAANAWAGSAPSDATTLTPDEFQAKVKSGEIELITAQDLKGQEQTWRDQYVQDQAFLKAIPADQRSPDVEALLNQTPDLPMTPGGDYIITVKNNDGTTFNTITLGKQSQMRQIVESFKQASSPENALTAYQAAYDASPADIQGKVPAPSRLGGQSVTEIMNALDNLDDALASVENLDNTRTEPQSLTSQSGPGNGADNSGICTPSNAGITKNFWWPLKRFTTPVKQQGMRGSCWGFAAVAALESREMVVRDQTLNLSEQYIVNKNKRNYAPSDFWDGFSAAAALNNMLNHNDKIPNEGAWTYNQAYGRPSTAFDAGVAGTAASYKNACNNYSGYCSETAHQSPRSCTSFLFITYCAYNTVTTVGGGVDGSATTEVWQNLWATSAAHRRIKHFPLNTIRALLASGQPLLASFGVFPGWDGPSVGGFVTNYSGTNGRGGHVVLMTGYISNATLAQRLPSAPAGAGGGYFIIKNSWGCGAADAGYYYVPVNYVTLFFSDLTRMNMTTSRSARWNTEVVQGKGSAGPQVSLTAPFTFSGGFHQPFYFNFQKIQTFSARVNDATDGQDCCSSSLEWFSAKAGVNKIGSGKTVNLNLAGSGASDTITAKAKDSDGNVGQISFMVYDGGYPIVTVLYPQQGSTLPLKTPTLLQANAVQFLGGGNLDTALNCAGMTWKSSKAGEGPWTGCTPSVSFTTSGPRTLTASQTYDGRTDSKTVSVTVAEAPTPPTPTVVVTITAPKLPYSVGTYGSSVLVDFAGSVTLNGVSTSCATLAWKAVSATKTYTGTGCAPKIDLNVGVYTVTVTYTNGSAQGSASGTVTIVQKIVG</sequence>
<dbReference type="AlphaFoldDB" id="A0A553V110"/>
<proteinExistence type="inferred from homology"/>
<dbReference type="PANTHER" id="PTHR12411">
    <property type="entry name" value="CYSTEINE PROTEASE FAMILY C1-RELATED"/>
    <property type="match status" value="1"/>
</dbReference>
<dbReference type="SUPFAM" id="SSF54001">
    <property type="entry name" value="Cysteine proteinases"/>
    <property type="match status" value="1"/>
</dbReference>
<dbReference type="InterPro" id="IPR000668">
    <property type="entry name" value="Peptidase_C1A_C"/>
</dbReference>
<dbReference type="RefSeq" id="WP_143720493.1">
    <property type="nucleotide sequence ID" value="NZ_VKDB01000007.1"/>
</dbReference>
<keyword evidence="6" id="KW-1185">Reference proteome</keyword>
<dbReference type="Proteomes" id="UP000316092">
    <property type="component" value="Unassembled WGS sequence"/>
</dbReference>
<evidence type="ECO:0000256" key="2">
    <source>
        <dbReference type="SAM" id="MobiDB-lite"/>
    </source>
</evidence>
<evidence type="ECO:0000259" key="4">
    <source>
        <dbReference type="SMART" id="SM00645"/>
    </source>
</evidence>
<dbReference type="OrthoDB" id="3648721at2"/>
<dbReference type="CDD" id="cd02619">
    <property type="entry name" value="Peptidase_C1"/>
    <property type="match status" value="1"/>
</dbReference>
<protein>
    <submittedName>
        <fullName evidence="5">C1 family peptidase</fullName>
    </submittedName>
</protein>
<feature type="domain" description="Peptidase C1A papain C-terminal" evidence="4">
    <location>
        <begin position="248"/>
        <end position="536"/>
    </location>
</feature>
<feature type="signal peptide" evidence="3">
    <location>
        <begin position="1"/>
        <end position="20"/>
    </location>
</feature>
<comment type="similarity">
    <text evidence="1">Belongs to the peptidase C1 family.</text>
</comment>
<keyword evidence="3" id="KW-0732">Signal</keyword>
<evidence type="ECO:0000256" key="1">
    <source>
        <dbReference type="ARBA" id="ARBA00008455"/>
    </source>
</evidence>
<dbReference type="GO" id="GO:0008234">
    <property type="term" value="F:cysteine-type peptidase activity"/>
    <property type="evidence" value="ECO:0007669"/>
    <property type="project" value="InterPro"/>
</dbReference>
<dbReference type="PROSITE" id="PS00139">
    <property type="entry name" value="THIOL_PROTEASE_CYS"/>
    <property type="match status" value="1"/>
</dbReference>
<dbReference type="SMART" id="SM00645">
    <property type="entry name" value="Pept_C1"/>
    <property type="match status" value="1"/>
</dbReference>
<dbReference type="EMBL" id="VKDB01000007">
    <property type="protein sequence ID" value="TSA85881.1"/>
    <property type="molecule type" value="Genomic_DNA"/>
</dbReference>